<evidence type="ECO:0000256" key="2">
    <source>
        <dbReference type="HAMAP-Rule" id="MF_01867"/>
    </source>
</evidence>
<dbReference type="Proteomes" id="UP000192727">
    <property type="component" value="Chromosome"/>
</dbReference>
<dbReference type="Pfam" id="PF10079">
    <property type="entry name" value="Rossmann-like_BshC"/>
    <property type="match status" value="1"/>
</dbReference>
<dbReference type="GO" id="GO:0016874">
    <property type="term" value="F:ligase activity"/>
    <property type="evidence" value="ECO:0007669"/>
    <property type="project" value="UniProtKB-UniRule"/>
</dbReference>
<dbReference type="PIRSF" id="PIRSF012535">
    <property type="entry name" value="UCP012535"/>
    <property type="match status" value="1"/>
</dbReference>
<dbReference type="EC" id="6.-.-.-" evidence="2"/>
<accession>A0A1V0UPB0</accession>
<proteinExistence type="inferred from homology"/>
<comment type="similarity">
    <text evidence="2">Belongs to the BshC family.</text>
</comment>
<dbReference type="InterPro" id="IPR011199">
    <property type="entry name" value="Bacillithiol_biosynth_BshC"/>
</dbReference>
<dbReference type="RefSeq" id="WP_083038700.1">
    <property type="nucleotide sequence ID" value="NZ_CP020557.1"/>
</dbReference>
<gene>
    <name evidence="2" type="primary">bshC</name>
    <name evidence="5" type="ORF">B7C51_03770</name>
</gene>
<dbReference type="AlphaFoldDB" id="A0A1V0UPB0"/>
<comment type="function">
    <text evidence="2">Involved in bacillithiol (BSH) biosynthesis. May catalyze the last step of the pathway, the addition of cysteine to glucosamine malate (GlcN-Mal) to generate BSH.</text>
</comment>
<reference evidence="5 6" key="1">
    <citation type="submission" date="2017-03" db="EMBL/GenBank/DDBJ databases">
        <title>Paenibacillus larvae genome sequencing.</title>
        <authorList>
            <person name="Dingman D.W."/>
        </authorList>
    </citation>
    <scope>NUCLEOTIDE SEQUENCE [LARGE SCALE GENOMIC DNA]</scope>
    <source>
        <strain evidence="5 6">SAG 10367</strain>
    </source>
</reference>
<dbReference type="NCBIfam" id="TIGR03998">
    <property type="entry name" value="thiol_BshC"/>
    <property type="match status" value="1"/>
</dbReference>
<protein>
    <recommendedName>
        <fullName evidence="2">Putative cysteine ligase BshC</fullName>
        <ecNumber evidence="2">6.-.-.-</ecNumber>
    </recommendedName>
</protein>
<name>A0A1V0UPB0_9BACL</name>
<evidence type="ECO:0000256" key="1">
    <source>
        <dbReference type="ARBA" id="ARBA00022598"/>
    </source>
</evidence>
<dbReference type="HAMAP" id="MF_01867">
    <property type="entry name" value="BshC"/>
    <property type="match status" value="1"/>
</dbReference>
<evidence type="ECO:0000259" key="3">
    <source>
        <dbReference type="Pfam" id="PF10079"/>
    </source>
</evidence>
<feature type="domain" description="Bacillithiol biosynthesis BshC N-terminal Rossmann-like" evidence="3">
    <location>
        <begin position="1"/>
        <end position="384"/>
    </location>
</feature>
<feature type="domain" description="Bacillithiol biosynthesis BshC C-terminal coiled-coil" evidence="4">
    <location>
        <begin position="387"/>
        <end position="544"/>
    </location>
</feature>
<dbReference type="InterPro" id="IPR055398">
    <property type="entry name" value="Rossmann-like_BshC"/>
</dbReference>
<evidence type="ECO:0000313" key="5">
    <source>
        <dbReference type="EMBL" id="ARF67113.1"/>
    </source>
</evidence>
<evidence type="ECO:0000313" key="6">
    <source>
        <dbReference type="Proteomes" id="UP000192727"/>
    </source>
</evidence>
<evidence type="ECO:0000259" key="4">
    <source>
        <dbReference type="Pfam" id="PF24850"/>
    </source>
</evidence>
<dbReference type="Pfam" id="PF24850">
    <property type="entry name" value="CC_BshC"/>
    <property type="match status" value="1"/>
</dbReference>
<dbReference type="EMBL" id="CP020557">
    <property type="protein sequence ID" value="ARF67113.1"/>
    <property type="molecule type" value="Genomic_DNA"/>
</dbReference>
<dbReference type="InterPro" id="IPR055399">
    <property type="entry name" value="CC_BshC"/>
</dbReference>
<keyword evidence="1 2" id="KW-0436">Ligase</keyword>
<organism evidence="5 6">
    <name type="scientific">Paenibacillus larvae subsp. pulvifaciens</name>
    <dbReference type="NCBI Taxonomy" id="1477"/>
    <lineage>
        <taxon>Bacteria</taxon>
        <taxon>Bacillati</taxon>
        <taxon>Bacillota</taxon>
        <taxon>Bacilli</taxon>
        <taxon>Bacillales</taxon>
        <taxon>Paenibacillaceae</taxon>
        <taxon>Paenibacillus</taxon>
    </lineage>
</organism>
<sequence>MKWEAFHWTQSQPLAEDYNHHFTRVQELYDFNPWEEGSLQRRADWVRSSGTAQADRAALIQALKEYNHRLNQPPEALRAVEALESPDALAVVGGQQAGLFGGPLLVLYKAITILQVAKQAADQLSCPVIPVFWIAGEDHDWDEANHMYYFGHNLTLQKIRLNGRKNVRTSVSRTVVTSSDWMKALRQLDHSLMDSPYKGELLLEISNTLEDDPSLSLAFGRWMSKLFGKYGLVLTDSDDPNLRKLESPFFEKLISRNTELRSALKNGEDRVKALGYHPQVSIEENQAHLFLFHEDTGERQLLFKDGEIFTDKRGFLKYSPNHLGDLAFCSPERFSNNVMTRPLMQEFLFPVLCTVLGGAEIAYWGLTREAFHLFGMKMPILIPRAGVTLVTDSVHKWMKTHAIRKEDIMAGLEARKEEWLREQRPVDYPGHFEKVRRQFKEIYDPLLDSISAINKGLKTLGEINMDHILKQVRYLEEKTEQAHRTKYDKAIRQWERLTQSLTPMGKPQERVLNACAFLNQYGSAWLNDLVETQLPLGGKHSVYYI</sequence>